<dbReference type="InterPro" id="IPR000073">
    <property type="entry name" value="AB_hydrolase_1"/>
</dbReference>
<comment type="caution">
    <text evidence="2">The sequence shown here is derived from an EMBL/GenBank/DDBJ whole genome shotgun (WGS) entry which is preliminary data.</text>
</comment>
<gene>
    <name evidence="2" type="ORF">BKA23_2552</name>
</gene>
<dbReference type="GO" id="GO:0047372">
    <property type="term" value="F:monoacylglycerol lipase activity"/>
    <property type="evidence" value="ECO:0007669"/>
    <property type="project" value="TreeGrafter"/>
</dbReference>
<dbReference type="GO" id="GO:0016020">
    <property type="term" value="C:membrane"/>
    <property type="evidence" value="ECO:0007669"/>
    <property type="project" value="TreeGrafter"/>
</dbReference>
<accession>A0A561E3M6</accession>
<dbReference type="InterPro" id="IPR000639">
    <property type="entry name" value="Epox_hydrolase-like"/>
</dbReference>
<protein>
    <submittedName>
        <fullName evidence="2">Pimeloyl-ACP methyl ester carboxylesterase</fullName>
    </submittedName>
</protein>
<dbReference type="AlphaFoldDB" id="A0A561E3M6"/>
<dbReference type="SUPFAM" id="SSF53474">
    <property type="entry name" value="alpha/beta-Hydrolases"/>
    <property type="match status" value="1"/>
</dbReference>
<dbReference type="PANTHER" id="PTHR43798">
    <property type="entry name" value="MONOACYLGLYCEROL LIPASE"/>
    <property type="match status" value="1"/>
</dbReference>
<dbReference type="PRINTS" id="PR00111">
    <property type="entry name" value="ABHYDROLASE"/>
</dbReference>
<evidence type="ECO:0000313" key="3">
    <source>
        <dbReference type="Proteomes" id="UP000318297"/>
    </source>
</evidence>
<dbReference type="RefSeq" id="WP_145228983.1">
    <property type="nucleotide sequence ID" value="NZ_VIVQ01000002.1"/>
</dbReference>
<dbReference type="EMBL" id="VIVQ01000002">
    <property type="protein sequence ID" value="TWE10199.1"/>
    <property type="molecule type" value="Genomic_DNA"/>
</dbReference>
<dbReference type="Pfam" id="PF12697">
    <property type="entry name" value="Abhydrolase_6"/>
    <property type="match status" value="1"/>
</dbReference>
<dbReference type="InterPro" id="IPR050266">
    <property type="entry name" value="AB_hydrolase_sf"/>
</dbReference>
<dbReference type="InterPro" id="IPR029058">
    <property type="entry name" value="AB_hydrolase_fold"/>
</dbReference>
<dbReference type="OrthoDB" id="27092at2"/>
<organism evidence="2 3">
    <name type="scientific">Rudaeicoccus suwonensis</name>
    <dbReference type="NCBI Taxonomy" id="657409"/>
    <lineage>
        <taxon>Bacteria</taxon>
        <taxon>Bacillati</taxon>
        <taxon>Actinomycetota</taxon>
        <taxon>Actinomycetes</taxon>
        <taxon>Micrococcales</taxon>
        <taxon>Dermacoccaceae</taxon>
        <taxon>Rudaeicoccus</taxon>
    </lineage>
</organism>
<dbReference type="PRINTS" id="PR00412">
    <property type="entry name" value="EPOXHYDRLASE"/>
</dbReference>
<evidence type="ECO:0000259" key="1">
    <source>
        <dbReference type="Pfam" id="PF12697"/>
    </source>
</evidence>
<proteinExistence type="predicted"/>
<dbReference type="Proteomes" id="UP000318297">
    <property type="component" value="Unassembled WGS sequence"/>
</dbReference>
<feature type="domain" description="AB hydrolase-1" evidence="1">
    <location>
        <begin position="15"/>
        <end position="250"/>
    </location>
</feature>
<dbReference type="GO" id="GO:0046464">
    <property type="term" value="P:acylglycerol catabolic process"/>
    <property type="evidence" value="ECO:0007669"/>
    <property type="project" value="TreeGrafter"/>
</dbReference>
<keyword evidence="3" id="KW-1185">Reference proteome</keyword>
<name>A0A561E3M6_9MICO</name>
<evidence type="ECO:0000313" key="2">
    <source>
        <dbReference type="EMBL" id="TWE10199.1"/>
    </source>
</evidence>
<reference evidence="2 3" key="1">
    <citation type="submission" date="2019-06" db="EMBL/GenBank/DDBJ databases">
        <title>Sequencing the genomes of 1000 actinobacteria strains.</title>
        <authorList>
            <person name="Klenk H.-P."/>
        </authorList>
    </citation>
    <scope>NUCLEOTIDE SEQUENCE [LARGE SCALE GENOMIC DNA]</scope>
    <source>
        <strain evidence="2 3">DSM 19560</strain>
    </source>
</reference>
<dbReference type="Gene3D" id="3.40.50.1820">
    <property type="entry name" value="alpha/beta hydrolase"/>
    <property type="match status" value="1"/>
</dbReference>
<sequence length="277" mass="29922">MTTISYTRKGSGEPLVLCHGIGHRRTAWADTFDLLSESFEVIALDLPGFGESPAPRKPHSYRLSSCADQLEELFTDLDLDRPHFAGNSLGGLFALELAARGSVRTATAISPAGFWNARGLLNAVGQLTVMKASAYAPPPVLKLFADKAVLRKLSMRALYVHPERLSPEVALGDTVNLRRSPGFYPVAFHSTRAKYTDTPVVPTTIAWGTKDRLLLPSQAKVARERLPHVRHVTLPGCGHVPMLDNPQLVAGTIAQTIAEAGFNTSEQLIAGSHIVAV</sequence>
<dbReference type="PANTHER" id="PTHR43798:SF5">
    <property type="entry name" value="MONOACYLGLYCEROL LIPASE ABHD6"/>
    <property type="match status" value="1"/>
</dbReference>